<name>A0ACB9GF04_CICIN</name>
<evidence type="ECO:0000313" key="1">
    <source>
        <dbReference type="EMBL" id="KAI3782063.1"/>
    </source>
</evidence>
<dbReference type="Proteomes" id="UP001055811">
    <property type="component" value="Linkage Group LG02"/>
</dbReference>
<sequence length="1015" mass="115576">MVLLNEDKVFPSSKSNEENTWYLDNGASNHMTGVRDYFAELDENVTGLVLFGDRSKVQIKGKGMMLLDCKNGEQLIIPEVYFILALRSNIISLGQMTEEGYKVEMLHEFLRVHDENMRLIMKVQRSKNRLYKIVLHTCKPVCLHTNLDDTAWLWHARLGHVNFRIIESMVQRNLVHGVPHIHHPTQVCEGCLVSKQTRQTFPKETQWRASCPLELLHANLYGPITPHTLGGNRYFFLIVDDYSRYMWVFIIKSKDEALQSFKRFKVKVENETSFKVKALRTDQGGEFVSNEFKNFCDKEGIRRQLTAPYTPQQNGVVERRNRTILGVTRSLLKTMNVPEELWGEDVRHAVYILNRVPTKGVKDMTLFEAMHGRKPTMEHIRVFGCVAYAKRPANQLTKLSDKSIALVHLGVEPGSKAYQLYNPNQRRICVARDVVFDEKDLSGSSSSQPTWGTSASGAALDIDRSTYDDTPFQGFRSLQDVLSRIQQMEDYQDDELMFAGEEPTTFIEAENHQDWKDAMKRELDSIERNHTWVLTDLPKGQKPIGLKWVFKLKKDASGKFTTHKARIVAKGYVQRKGIDFDEVFAPVARLETVRLMLALAAKEGWTVHHLDVKSVFLNGTLEEEVYVSQSEGFIVAGKEHMVYRLSKALYGLRQAPRAWNAKLDKTLKELGFLRCPQEQAVYKLQRPNSILLVGAYVDDLIVMGTSEEQVAAFKKQMKNVFEMTDMGKPSYYLGIEVHQRKGEVAIAQTGYAKKVLKLAGMADCNPSKYPMESKLSLTKDEGGVEVNSTDYRRLVGSLRYLTHTRPDLAYSVGVVSRFMESPKESHFKAVKQILRYIKGTQSHGLVYRKGGDGKLIGFSDSSYGMDPVDGKGTTGMVFYYSNSPITWSSQKQRTVALSSCKAEFMAATMAAWQALWLRSLLKELTGSKAESIKLCVDNKSAIALMKNSVFHGRSKHIDTRFHFIRECVENKQIIVEHVSGEEQKADILTKALPRVKFSEMQYLLGMEDLEDTTQN</sequence>
<gene>
    <name evidence="1" type="ORF">L2E82_12095</name>
</gene>
<proteinExistence type="predicted"/>
<reference evidence="2" key="1">
    <citation type="journal article" date="2022" name="Mol. Ecol. Resour.">
        <title>The genomes of chicory, endive, great burdock and yacon provide insights into Asteraceae palaeo-polyploidization history and plant inulin production.</title>
        <authorList>
            <person name="Fan W."/>
            <person name="Wang S."/>
            <person name="Wang H."/>
            <person name="Wang A."/>
            <person name="Jiang F."/>
            <person name="Liu H."/>
            <person name="Zhao H."/>
            <person name="Xu D."/>
            <person name="Zhang Y."/>
        </authorList>
    </citation>
    <scope>NUCLEOTIDE SEQUENCE [LARGE SCALE GENOMIC DNA]</scope>
    <source>
        <strain evidence="2">cv. Punajuju</strain>
    </source>
</reference>
<evidence type="ECO:0000313" key="2">
    <source>
        <dbReference type="Proteomes" id="UP001055811"/>
    </source>
</evidence>
<dbReference type="EMBL" id="CM042010">
    <property type="protein sequence ID" value="KAI3782063.1"/>
    <property type="molecule type" value="Genomic_DNA"/>
</dbReference>
<keyword evidence="2" id="KW-1185">Reference proteome</keyword>
<protein>
    <submittedName>
        <fullName evidence="1">Uncharacterized protein</fullName>
    </submittedName>
</protein>
<comment type="caution">
    <text evidence="1">The sequence shown here is derived from an EMBL/GenBank/DDBJ whole genome shotgun (WGS) entry which is preliminary data.</text>
</comment>
<reference evidence="1 2" key="2">
    <citation type="journal article" date="2022" name="Mol. Ecol. Resour.">
        <title>The genomes of chicory, endive, great burdock and yacon provide insights into Asteraceae paleo-polyploidization history and plant inulin production.</title>
        <authorList>
            <person name="Fan W."/>
            <person name="Wang S."/>
            <person name="Wang H."/>
            <person name="Wang A."/>
            <person name="Jiang F."/>
            <person name="Liu H."/>
            <person name="Zhao H."/>
            <person name="Xu D."/>
            <person name="Zhang Y."/>
        </authorList>
    </citation>
    <scope>NUCLEOTIDE SEQUENCE [LARGE SCALE GENOMIC DNA]</scope>
    <source>
        <strain evidence="2">cv. Punajuju</strain>
        <tissue evidence="1">Leaves</tissue>
    </source>
</reference>
<accession>A0ACB9GF04</accession>
<organism evidence="1 2">
    <name type="scientific">Cichorium intybus</name>
    <name type="common">Chicory</name>
    <dbReference type="NCBI Taxonomy" id="13427"/>
    <lineage>
        <taxon>Eukaryota</taxon>
        <taxon>Viridiplantae</taxon>
        <taxon>Streptophyta</taxon>
        <taxon>Embryophyta</taxon>
        <taxon>Tracheophyta</taxon>
        <taxon>Spermatophyta</taxon>
        <taxon>Magnoliopsida</taxon>
        <taxon>eudicotyledons</taxon>
        <taxon>Gunneridae</taxon>
        <taxon>Pentapetalae</taxon>
        <taxon>asterids</taxon>
        <taxon>campanulids</taxon>
        <taxon>Asterales</taxon>
        <taxon>Asteraceae</taxon>
        <taxon>Cichorioideae</taxon>
        <taxon>Cichorieae</taxon>
        <taxon>Cichoriinae</taxon>
        <taxon>Cichorium</taxon>
    </lineage>
</organism>